<dbReference type="InterPro" id="IPR011701">
    <property type="entry name" value="MFS"/>
</dbReference>
<evidence type="ECO:0000259" key="3">
    <source>
        <dbReference type="PROSITE" id="PS50850"/>
    </source>
</evidence>
<evidence type="ECO:0000256" key="2">
    <source>
        <dbReference type="SAM" id="Phobius"/>
    </source>
</evidence>
<dbReference type="GO" id="GO:0008028">
    <property type="term" value="F:monocarboxylic acid transmembrane transporter activity"/>
    <property type="evidence" value="ECO:0007669"/>
    <property type="project" value="TreeGrafter"/>
</dbReference>
<feature type="transmembrane region" description="Helical" evidence="2">
    <location>
        <begin position="182"/>
        <end position="202"/>
    </location>
</feature>
<keyword evidence="2" id="KW-1133">Transmembrane helix</keyword>
<feature type="domain" description="Major facilitator superfamily (MFS) profile" evidence="3">
    <location>
        <begin position="183"/>
        <end position="631"/>
    </location>
</feature>
<accession>A0A8S3TAF7</accession>
<feature type="transmembrane region" description="Helical" evidence="2">
    <location>
        <begin position="274"/>
        <end position="295"/>
    </location>
</feature>
<keyword evidence="2" id="KW-0472">Membrane</keyword>
<evidence type="ECO:0000313" key="5">
    <source>
        <dbReference type="Proteomes" id="UP000683360"/>
    </source>
</evidence>
<evidence type="ECO:0000256" key="1">
    <source>
        <dbReference type="ARBA" id="ARBA00004141"/>
    </source>
</evidence>
<dbReference type="OrthoDB" id="6099974at2759"/>
<dbReference type="EMBL" id="CAJPWZ010002098">
    <property type="protein sequence ID" value="CAG2230719.1"/>
    <property type="molecule type" value="Genomic_DNA"/>
</dbReference>
<feature type="transmembrane region" description="Helical" evidence="2">
    <location>
        <begin position="576"/>
        <end position="595"/>
    </location>
</feature>
<dbReference type="GO" id="GO:0016020">
    <property type="term" value="C:membrane"/>
    <property type="evidence" value="ECO:0007669"/>
    <property type="project" value="UniProtKB-SubCell"/>
</dbReference>
<gene>
    <name evidence="4" type="ORF">MEDL_43549</name>
</gene>
<dbReference type="InterPro" id="IPR020846">
    <property type="entry name" value="MFS_dom"/>
</dbReference>
<protein>
    <recommendedName>
        <fullName evidence="3">Major facilitator superfamily (MFS) profile domain-containing protein</fullName>
    </recommendedName>
</protein>
<reference evidence="4" key="1">
    <citation type="submission" date="2021-03" db="EMBL/GenBank/DDBJ databases">
        <authorList>
            <person name="Bekaert M."/>
        </authorList>
    </citation>
    <scope>NUCLEOTIDE SEQUENCE</scope>
</reference>
<feature type="transmembrane region" description="Helical" evidence="2">
    <location>
        <begin position="514"/>
        <end position="535"/>
    </location>
</feature>
<dbReference type="AlphaFoldDB" id="A0A8S3TAF7"/>
<feature type="transmembrane region" description="Helical" evidence="2">
    <location>
        <begin position="250"/>
        <end position="268"/>
    </location>
</feature>
<dbReference type="Gene3D" id="1.20.1250.20">
    <property type="entry name" value="MFS general substrate transporter like domains"/>
    <property type="match status" value="1"/>
</dbReference>
<sequence>MRMEQFKAIILRVAVPNVFNQARLWMQPFNGDMLRASVPDRLEQASIAHEFKYLYRSEMVIQKYGDKVMELNKNVMEEVRQKMEISIEIKEHEQSGIYVENDEMSNKINNVVCPKIFTIGCPTGSDNSNDSENNLTSHFDNVSLSEAVQDQSFSVLPSSNENEEATIQSADKPPGGKYHKKWIVLIAAFTTIGIATGFPFNMSVLYVEWLQEFEKSNSETALVQSVCTGLFLIGGCISGIIVTKYGAFRCGIVGGILAAAGLSISFVATSIFFLVIFVGIVSGIGFSLSYISASTSVGLHFEGKQRLMALAFISSGGGVGASVLPILLEKLIQEYSWRGTLLIIGGMMLHLIVNSCLFYKPTSRIKHKPSDAISERSSKAINSICKNCNSPDENGLVKTSNLPINDTKSLKRVSFSASEIRRIYETIDKDKNDNKHMFQLLKHLFKNKLFMCYIFAQALVVAAFNSVLIFFIDFYQLNGLSRSEAVSIYLYMNVTSTLFRFVPGILKQIPHVSVISIPAFSALVGAIAIAMFPLVSPSYTSFILVACLYGIGLGGMVTVLGISIIKLAGEENYSAALGMSMTCSGIMNAAAGPISGFIRDTTGNYDMSFFCAAATLFMASVFFFITLVARYYSGSNKSSRLDFELVIRRKSRRRSSILPWRKKSVDLSG</sequence>
<name>A0A8S3TAF7_MYTED</name>
<feature type="transmembrane region" description="Helical" evidence="2">
    <location>
        <begin position="541"/>
        <end position="564"/>
    </location>
</feature>
<dbReference type="PROSITE" id="PS50850">
    <property type="entry name" value="MFS"/>
    <property type="match status" value="1"/>
</dbReference>
<feature type="transmembrane region" description="Helical" evidence="2">
    <location>
        <begin position="340"/>
        <end position="359"/>
    </location>
</feature>
<feature type="transmembrane region" description="Helical" evidence="2">
    <location>
        <begin position="607"/>
        <end position="632"/>
    </location>
</feature>
<dbReference type="InterPro" id="IPR036259">
    <property type="entry name" value="MFS_trans_sf"/>
</dbReference>
<keyword evidence="2" id="KW-0812">Transmembrane</keyword>
<keyword evidence="5" id="KW-1185">Reference proteome</keyword>
<feature type="transmembrane region" description="Helical" evidence="2">
    <location>
        <begin position="222"/>
        <end position="243"/>
    </location>
</feature>
<dbReference type="Pfam" id="PF07690">
    <property type="entry name" value="MFS_1"/>
    <property type="match status" value="1"/>
</dbReference>
<dbReference type="PANTHER" id="PTHR11360:SF310">
    <property type="entry name" value="MONOCARBOXYLATE TRANSPORTER 9-LIKE"/>
    <property type="match status" value="1"/>
</dbReference>
<feature type="transmembrane region" description="Helical" evidence="2">
    <location>
        <begin position="450"/>
        <end position="472"/>
    </location>
</feature>
<organism evidence="4 5">
    <name type="scientific">Mytilus edulis</name>
    <name type="common">Blue mussel</name>
    <dbReference type="NCBI Taxonomy" id="6550"/>
    <lineage>
        <taxon>Eukaryota</taxon>
        <taxon>Metazoa</taxon>
        <taxon>Spiralia</taxon>
        <taxon>Lophotrochozoa</taxon>
        <taxon>Mollusca</taxon>
        <taxon>Bivalvia</taxon>
        <taxon>Autobranchia</taxon>
        <taxon>Pteriomorphia</taxon>
        <taxon>Mytilida</taxon>
        <taxon>Mytiloidea</taxon>
        <taxon>Mytilidae</taxon>
        <taxon>Mytilinae</taxon>
        <taxon>Mytilus</taxon>
    </lineage>
</organism>
<dbReference type="SUPFAM" id="SSF103473">
    <property type="entry name" value="MFS general substrate transporter"/>
    <property type="match status" value="1"/>
</dbReference>
<feature type="transmembrane region" description="Helical" evidence="2">
    <location>
        <begin position="307"/>
        <end position="328"/>
    </location>
</feature>
<evidence type="ECO:0000313" key="4">
    <source>
        <dbReference type="EMBL" id="CAG2230719.1"/>
    </source>
</evidence>
<dbReference type="Proteomes" id="UP000683360">
    <property type="component" value="Unassembled WGS sequence"/>
</dbReference>
<dbReference type="InterPro" id="IPR050327">
    <property type="entry name" value="Proton-linked_MCT"/>
</dbReference>
<comment type="subcellular location">
    <subcellularLocation>
        <location evidence="1">Membrane</location>
        <topology evidence="1">Multi-pass membrane protein</topology>
    </subcellularLocation>
</comment>
<dbReference type="PANTHER" id="PTHR11360">
    <property type="entry name" value="MONOCARBOXYLATE TRANSPORTER"/>
    <property type="match status" value="1"/>
</dbReference>
<proteinExistence type="predicted"/>
<comment type="caution">
    <text evidence="4">The sequence shown here is derived from an EMBL/GenBank/DDBJ whole genome shotgun (WGS) entry which is preliminary data.</text>
</comment>